<accession>A0A8S0S599</accession>
<feature type="domain" description="RecA family profile 1" evidence="7">
    <location>
        <begin position="95"/>
        <end position="254"/>
    </location>
</feature>
<proteinExistence type="inferred from homology"/>
<comment type="caution">
    <text evidence="9">The sequence shown here is derived from an EMBL/GenBank/DDBJ whole genome shotgun (WGS) entry which is preliminary data.</text>
</comment>
<dbReference type="Pfam" id="PF00154">
    <property type="entry name" value="RecA_N"/>
    <property type="match status" value="1"/>
</dbReference>
<evidence type="ECO:0000256" key="6">
    <source>
        <dbReference type="RuleBase" id="RU003422"/>
    </source>
</evidence>
<evidence type="ECO:0000259" key="8">
    <source>
        <dbReference type="PROSITE" id="PS50163"/>
    </source>
</evidence>
<dbReference type="PANTHER" id="PTHR45900:SF4">
    <property type="entry name" value="DNA REPAIR PROTEIN RECA HOMOLOG 2, MITOCHONDRIAL"/>
    <property type="match status" value="1"/>
</dbReference>
<keyword evidence="5" id="KW-0233">DNA recombination</keyword>
<dbReference type="CDD" id="cd00983">
    <property type="entry name" value="RecA"/>
    <property type="match status" value="1"/>
</dbReference>
<evidence type="ECO:0000313" key="10">
    <source>
        <dbReference type="Proteomes" id="UP000594638"/>
    </source>
</evidence>
<feature type="domain" description="RecA family profile 2" evidence="8">
    <location>
        <begin position="263"/>
        <end position="335"/>
    </location>
</feature>
<dbReference type="SUPFAM" id="SSF52540">
    <property type="entry name" value="P-loop containing nucleoside triphosphate hydrolases"/>
    <property type="match status" value="1"/>
</dbReference>
<dbReference type="Gramene" id="OE9A016558T2">
    <property type="protein sequence ID" value="OE9A016558C2"/>
    <property type="gene ID" value="OE9A016558"/>
</dbReference>
<comment type="similarity">
    <text evidence="1 6">Belongs to the RecA family.</text>
</comment>
<dbReference type="PRINTS" id="PR00142">
    <property type="entry name" value="RECA"/>
</dbReference>
<evidence type="ECO:0000259" key="7">
    <source>
        <dbReference type="PROSITE" id="PS50162"/>
    </source>
</evidence>
<dbReference type="PROSITE" id="PS00321">
    <property type="entry name" value="RECA_1"/>
    <property type="match status" value="1"/>
</dbReference>
<evidence type="ECO:0000256" key="3">
    <source>
        <dbReference type="ARBA" id="ARBA00022840"/>
    </source>
</evidence>
<dbReference type="EMBL" id="CACTIH010003895">
    <property type="protein sequence ID" value="CAA2986958.1"/>
    <property type="molecule type" value="Genomic_DNA"/>
</dbReference>
<dbReference type="InterPro" id="IPR013765">
    <property type="entry name" value="DNA_recomb/repair_RecA"/>
</dbReference>
<evidence type="ECO:0000256" key="5">
    <source>
        <dbReference type="ARBA" id="ARBA00023172"/>
    </source>
</evidence>
<evidence type="ECO:0000256" key="4">
    <source>
        <dbReference type="ARBA" id="ARBA00023125"/>
    </source>
</evidence>
<evidence type="ECO:0000256" key="2">
    <source>
        <dbReference type="ARBA" id="ARBA00022741"/>
    </source>
</evidence>
<dbReference type="PROSITE" id="PS50162">
    <property type="entry name" value="RECA_2"/>
    <property type="match status" value="1"/>
</dbReference>
<dbReference type="GO" id="GO:0006281">
    <property type="term" value="P:DNA repair"/>
    <property type="evidence" value="ECO:0007669"/>
    <property type="project" value="InterPro"/>
</dbReference>
<dbReference type="GO" id="GO:0005524">
    <property type="term" value="F:ATP binding"/>
    <property type="evidence" value="ECO:0007669"/>
    <property type="project" value="UniProtKB-KW"/>
</dbReference>
<gene>
    <name evidence="9" type="ORF">OLEA9_A016558</name>
</gene>
<dbReference type="PROSITE" id="PS50163">
    <property type="entry name" value="RECA_3"/>
    <property type="match status" value="1"/>
</dbReference>
<evidence type="ECO:0000256" key="1">
    <source>
        <dbReference type="ARBA" id="ARBA00009391"/>
    </source>
</evidence>
<reference evidence="9 10" key="1">
    <citation type="submission" date="2019-12" db="EMBL/GenBank/DDBJ databases">
        <authorList>
            <person name="Alioto T."/>
            <person name="Alioto T."/>
            <person name="Gomez Garrido J."/>
        </authorList>
    </citation>
    <scope>NUCLEOTIDE SEQUENCE [LARGE SCALE GENOMIC DNA]</scope>
</reference>
<dbReference type="InterPro" id="IPR020588">
    <property type="entry name" value="RecA_ATP-bd"/>
</dbReference>
<dbReference type="InterPro" id="IPR049428">
    <property type="entry name" value="RecA-like_N"/>
</dbReference>
<evidence type="ECO:0000313" key="9">
    <source>
        <dbReference type="EMBL" id="CAA2986958.1"/>
    </source>
</evidence>
<keyword evidence="4" id="KW-0238">DNA-binding</keyword>
<dbReference type="InterPro" id="IPR020587">
    <property type="entry name" value="RecA_monomer-monomer_interface"/>
</dbReference>
<dbReference type="Proteomes" id="UP000594638">
    <property type="component" value="Unassembled WGS sequence"/>
</dbReference>
<protein>
    <submittedName>
        <fullName evidence="9">DNA repair recA homolog 2, mitochondrial</fullName>
    </submittedName>
</protein>
<dbReference type="PANTHER" id="PTHR45900">
    <property type="entry name" value="RECA"/>
    <property type="match status" value="1"/>
</dbReference>
<dbReference type="Gene3D" id="3.40.50.300">
    <property type="entry name" value="P-loop containing nucleotide triphosphate hydrolases"/>
    <property type="match status" value="1"/>
</dbReference>
<keyword evidence="10" id="KW-1185">Reference proteome</keyword>
<name>A0A8S0S599_OLEEU</name>
<dbReference type="GO" id="GO:0009408">
    <property type="term" value="P:response to heat"/>
    <property type="evidence" value="ECO:0007669"/>
    <property type="project" value="EnsemblPlants"/>
</dbReference>
<dbReference type="InterPro" id="IPR020584">
    <property type="entry name" value="DNA_recomb/repair_RecA_CS"/>
</dbReference>
<keyword evidence="2 6" id="KW-0547">Nucleotide-binding</keyword>
<sequence length="393" mass="43110">MVNLGSKAIRLFRFSLLSTSSPLSRVSFKPPDVIAWTRLHSTSASFTEYECDDEIPDDVMATEKHTALRVALSKVASDFGEESMLSPQHFFGARRASVVSTGSLRLDQALGIGGLPKGRMVEIYGQEASGKTTLALHIIKEAQKFGGYCAYLDVENAMSPLFAESIGVNTDNLLVSQPDSAENLLSIVDTLTKSGSIDVIVVDSVPALVPQIEVEASTCSPPTDLQSKIMTQALRKIHYSLCRSCTLIIFINQVRRNLRSDQGSIRAEEVTCGGNALRFYAAIRMRIIRKGLLRNEDKVTGLGICVQVVKNKLAPSMTKAELNMQFGRGFCCELEAFELACEHGILSTDGSCYFINGKVLNNKEDAISYLAANKGALDDIIRTLRHQLFEREK</sequence>
<dbReference type="GO" id="GO:0003697">
    <property type="term" value="F:single-stranded DNA binding"/>
    <property type="evidence" value="ECO:0007669"/>
    <property type="project" value="InterPro"/>
</dbReference>
<dbReference type="AlphaFoldDB" id="A0A8S0S599"/>
<dbReference type="OrthoDB" id="5957327at2759"/>
<dbReference type="GO" id="GO:0005739">
    <property type="term" value="C:mitochondrion"/>
    <property type="evidence" value="ECO:0007669"/>
    <property type="project" value="GOC"/>
</dbReference>
<organism evidence="9 10">
    <name type="scientific">Olea europaea subsp. europaea</name>
    <dbReference type="NCBI Taxonomy" id="158383"/>
    <lineage>
        <taxon>Eukaryota</taxon>
        <taxon>Viridiplantae</taxon>
        <taxon>Streptophyta</taxon>
        <taxon>Embryophyta</taxon>
        <taxon>Tracheophyta</taxon>
        <taxon>Spermatophyta</taxon>
        <taxon>Magnoliopsida</taxon>
        <taxon>eudicotyledons</taxon>
        <taxon>Gunneridae</taxon>
        <taxon>Pentapetalae</taxon>
        <taxon>asterids</taxon>
        <taxon>lamiids</taxon>
        <taxon>Lamiales</taxon>
        <taxon>Oleaceae</taxon>
        <taxon>Oleeae</taxon>
        <taxon>Olea</taxon>
    </lineage>
</organism>
<dbReference type="GO" id="GO:1905951">
    <property type="term" value="P:mitochondrion DNA recombination"/>
    <property type="evidence" value="ECO:0007669"/>
    <property type="project" value="EnsemblPlants"/>
</dbReference>
<keyword evidence="3 6" id="KW-0067">ATP-binding</keyword>
<dbReference type="GO" id="GO:0140664">
    <property type="term" value="F:ATP-dependent DNA damage sensor activity"/>
    <property type="evidence" value="ECO:0007669"/>
    <property type="project" value="InterPro"/>
</dbReference>
<dbReference type="InterPro" id="IPR027417">
    <property type="entry name" value="P-loop_NTPase"/>
</dbReference>